<dbReference type="GO" id="GO:0016740">
    <property type="term" value="F:transferase activity"/>
    <property type="evidence" value="ECO:0007669"/>
    <property type="project" value="UniProtKB-UniRule"/>
</dbReference>
<dbReference type="EMBL" id="LK052941">
    <property type="protein sequence ID" value="CDR41856.1"/>
    <property type="molecule type" value="Genomic_DNA"/>
</dbReference>
<evidence type="ECO:0000313" key="7">
    <source>
        <dbReference type="EMBL" id="CDR41856.1"/>
    </source>
</evidence>
<feature type="transmembrane region" description="Helical" evidence="5">
    <location>
        <begin position="153"/>
        <end position="173"/>
    </location>
</feature>
<evidence type="ECO:0000256" key="5">
    <source>
        <dbReference type="SAM" id="Phobius"/>
    </source>
</evidence>
<feature type="active site" description="Proton acceptor" evidence="4">
    <location>
        <position position="433"/>
    </location>
</feature>
<dbReference type="InterPro" id="IPR029063">
    <property type="entry name" value="SAM-dependent_MTases_sf"/>
</dbReference>
<proteinExistence type="inferred from homology"/>
<dbReference type="SUPFAM" id="SSF53335">
    <property type="entry name" value="S-adenosyl-L-methionine-dependent methyltransferases"/>
    <property type="match status" value="1"/>
</dbReference>
<protein>
    <submittedName>
        <fullName evidence="7">RHTO0S06e07140g1_1</fullName>
    </submittedName>
</protein>
<evidence type="ECO:0000256" key="4">
    <source>
        <dbReference type="PROSITE-ProRule" id="PRU00354"/>
    </source>
</evidence>
<evidence type="ECO:0000256" key="1">
    <source>
        <dbReference type="ARBA" id="ARBA00007867"/>
    </source>
</evidence>
<feature type="domain" description="PABS" evidence="6">
    <location>
        <begin position="352"/>
        <end position="517"/>
    </location>
</feature>
<dbReference type="OrthoDB" id="2016285at2759"/>
<gene>
    <name evidence="7" type="ORF">RHTO0S_06e07140g</name>
</gene>
<dbReference type="Pfam" id="PF01564">
    <property type="entry name" value="Spermine_synth"/>
    <property type="match status" value="1"/>
</dbReference>
<dbReference type="NCBIfam" id="NF037959">
    <property type="entry name" value="MFS_SpdSyn"/>
    <property type="match status" value="1"/>
</dbReference>
<dbReference type="InterPro" id="IPR030374">
    <property type="entry name" value="PABS"/>
</dbReference>
<dbReference type="AlphaFoldDB" id="A0A061AWB0"/>
<dbReference type="PANTHER" id="PTHR43317">
    <property type="entry name" value="THERMOSPERMINE SYNTHASE ACAULIS5"/>
    <property type="match status" value="1"/>
</dbReference>
<feature type="transmembrane region" description="Helical" evidence="5">
    <location>
        <begin position="185"/>
        <end position="203"/>
    </location>
</feature>
<feature type="transmembrane region" description="Helical" evidence="5">
    <location>
        <begin position="62"/>
        <end position="78"/>
    </location>
</feature>
<name>A0A061AWB0_RHOTO</name>
<dbReference type="PANTHER" id="PTHR43317:SF1">
    <property type="entry name" value="THERMOSPERMINE SYNTHASE ACAULIS5"/>
    <property type="match status" value="1"/>
</dbReference>
<accession>A0A061AWB0</accession>
<keyword evidence="5" id="KW-0472">Membrane</keyword>
<dbReference type="GO" id="GO:0006596">
    <property type="term" value="P:polyamine biosynthetic process"/>
    <property type="evidence" value="ECO:0007669"/>
    <property type="project" value="UniProtKB-UniRule"/>
</dbReference>
<keyword evidence="5" id="KW-0812">Transmembrane</keyword>
<organism evidence="7">
    <name type="scientific">Rhodotorula toruloides</name>
    <name type="common">Yeast</name>
    <name type="synonym">Rhodosporidium toruloides</name>
    <dbReference type="NCBI Taxonomy" id="5286"/>
    <lineage>
        <taxon>Eukaryota</taxon>
        <taxon>Fungi</taxon>
        <taxon>Dikarya</taxon>
        <taxon>Basidiomycota</taxon>
        <taxon>Pucciniomycotina</taxon>
        <taxon>Microbotryomycetes</taxon>
        <taxon>Sporidiobolales</taxon>
        <taxon>Sporidiobolaceae</taxon>
        <taxon>Rhodotorula</taxon>
    </lineage>
</organism>
<keyword evidence="3 4" id="KW-0620">Polyamine biosynthesis</keyword>
<sequence length="613" mass="67682">MARAKLKKAAQHPTHAAQHPSLPLCLVAALVSLLPFLFSATATDLLHPRFSSAPVHATQPTAVVYGTLAALFLAQRCLRKQESRRLGWRSCWFGIGVWKVVSEALVRLGGEWLQGLGLNRGILAGRFLLEGVPTLLLWSWLWDSFDCKETTAFLPNGFLPFAYLASLVLPPPVFASHVWPECYTVQLHGILLCLVALFAPHTYSPPQPRRLHAASTFFSQAKPLSRSIVFAAILALAHAVALTSSHCPSSPSTLPPGILASRCSTTGWITVGEHVMPSPDGSTERDLTLRYLRADHSLLGGLWVGPSRDMLKMQYGVEPSSEETVRRAESIYSTFILQEAVRLVKPPEDVPHQTPEQGLIIGLGAGLSARALARHGVNLTLVEIDPAVHDFAERYFGVNEVKWGEVVLKDAVEWVEALVKETSPPAFDYIIHDVFTGGAVPATLFTSTFLAQLKSLLHHSGVLALNFAGTLSSRSSRSILSTLLSVFPHCRAFEDVPHTASGPAESTSDDSFRNMVILCSKEWYAPVELRDPVREDFLDYPSPMIRRSVFASFRQHEIDLTRFKPASGDHGVGTWLLRDRNDVRRVEAAQLDEVGMHWDAMEKVLPPEVWARW</sequence>
<comment type="similarity">
    <text evidence="1">Belongs to the spermidine/spermine synthase family.</text>
</comment>
<evidence type="ECO:0000259" key="6">
    <source>
        <dbReference type="PROSITE" id="PS51006"/>
    </source>
</evidence>
<evidence type="ECO:0000256" key="3">
    <source>
        <dbReference type="ARBA" id="ARBA00023115"/>
    </source>
</evidence>
<feature type="transmembrane region" description="Helical" evidence="5">
    <location>
        <begin position="21"/>
        <end position="42"/>
    </location>
</feature>
<keyword evidence="5" id="KW-1133">Transmembrane helix</keyword>
<feature type="transmembrane region" description="Helical" evidence="5">
    <location>
        <begin position="224"/>
        <end position="242"/>
    </location>
</feature>
<dbReference type="PROSITE" id="PS51006">
    <property type="entry name" value="PABS_2"/>
    <property type="match status" value="1"/>
</dbReference>
<evidence type="ECO:0000256" key="2">
    <source>
        <dbReference type="ARBA" id="ARBA00022679"/>
    </source>
</evidence>
<reference evidence="7" key="1">
    <citation type="journal article" date="2014" name="Genome Announc.">
        <title>Draft genome sequence of Rhodosporidium toruloides CECT1137, an oleaginous yeast of biotechnological interest.</title>
        <authorList>
            <person name="Morin N."/>
            <person name="Calcas X."/>
            <person name="Devillers H."/>
            <person name="Durrens P."/>
            <person name="Sherman D.J."/>
            <person name="Nicaud J.-M."/>
            <person name="Neuveglise C."/>
        </authorList>
    </citation>
    <scope>NUCLEOTIDE SEQUENCE</scope>
    <source>
        <strain evidence="7">CECT1137</strain>
    </source>
</reference>
<keyword evidence="2 4" id="KW-0808">Transferase</keyword>
<dbReference type="Gene3D" id="3.40.50.150">
    <property type="entry name" value="Vaccinia Virus protein VP39"/>
    <property type="match status" value="1"/>
</dbReference>